<feature type="domain" description="GH15-like" evidence="1">
    <location>
        <begin position="17"/>
        <end position="273"/>
    </location>
</feature>
<evidence type="ECO:0000313" key="3">
    <source>
        <dbReference type="Proteomes" id="UP000464507"/>
    </source>
</evidence>
<dbReference type="RefSeq" id="WP_161886677.1">
    <property type="nucleotide sequence ID" value="NZ_CP017146.1"/>
</dbReference>
<organism evidence="2 3">
    <name type="scientific">Marisediminicola antarctica</name>
    <dbReference type="NCBI Taxonomy" id="674079"/>
    <lineage>
        <taxon>Bacteria</taxon>
        <taxon>Bacillati</taxon>
        <taxon>Actinomycetota</taxon>
        <taxon>Actinomycetes</taxon>
        <taxon>Micrococcales</taxon>
        <taxon>Microbacteriaceae</taxon>
        <taxon>Marisediminicola</taxon>
    </lineage>
</organism>
<dbReference type="GO" id="GO:0005975">
    <property type="term" value="P:carbohydrate metabolic process"/>
    <property type="evidence" value="ECO:0007669"/>
    <property type="project" value="InterPro"/>
</dbReference>
<dbReference type="InterPro" id="IPR012341">
    <property type="entry name" value="6hp_glycosidase-like_sf"/>
</dbReference>
<dbReference type="SUPFAM" id="SSF48208">
    <property type="entry name" value="Six-hairpin glycosidases"/>
    <property type="match status" value="1"/>
</dbReference>
<dbReference type="EMBL" id="CP017146">
    <property type="protein sequence ID" value="QHO70288.1"/>
    <property type="molecule type" value="Genomic_DNA"/>
</dbReference>
<evidence type="ECO:0000313" key="2">
    <source>
        <dbReference type="EMBL" id="QHO70288.1"/>
    </source>
</evidence>
<proteinExistence type="predicted"/>
<accession>A0A7L5AI88</accession>
<dbReference type="PANTHER" id="PTHR31616">
    <property type="entry name" value="TREHALASE"/>
    <property type="match status" value="1"/>
</dbReference>
<dbReference type="OrthoDB" id="3902805at2"/>
<sequence length="374" mass="40553">MTLAPPTDHRSIVDTSIDVIASLQQSSGAYPASPDFSAYTGFSWFRDGAFIADGMSAAGQVDSANQFFDWCGGILGRYRPTVDEIVGRAAGPDPMAGEAMMPARFHFDGTIGVEEWGNFQLDGYGTWVWSVVAHADRHALPLAPWADAIIASCEYLASSWNRECWDWWEEHPERIHVSTLGCVGAGLQAGLASGLLEPELSDAAAEAVRGIRRLIDEHGTHNGHLVKWLDEPAVDSSTLAIIAPLGFIDPTSELATRTIEAVRDQLEVDGGMHRFADDTFFGGGRWPLLTCFLGLCLLERGDVSGAGRALDWAASTALPDGSLPEQVSGHLLHPEFEQFWIDKWGPVATPLLWSHAMFLRLDAALSAHRTAAQS</sequence>
<reference evidence="2 3" key="1">
    <citation type="submission" date="2016-09" db="EMBL/GenBank/DDBJ databases">
        <title>Complete genome sequence of microbes from the polar regions.</title>
        <authorList>
            <person name="Liao L."/>
            <person name="Chen B."/>
        </authorList>
    </citation>
    <scope>NUCLEOTIDE SEQUENCE [LARGE SCALE GENOMIC DNA]</scope>
    <source>
        <strain evidence="2 3">ZS314</strain>
    </source>
</reference>
<dbReference type="AlphaFoldDB" id="A0A7L5AI88"/>
<dbReference type="GO" id="GO:0004553">
    <property type="term" value="F:hydrolase activity, hydrolyzing O-glycosyl compounds"/>
    <property type="evidence" value="ECO:0007669"/>
    <property type="project" value="UniProtKB-ARBA"/>
</dbReference>
<dbReference type="PANTHER" id="PTHR31616:SF0">
    <property type="entry name" value="GLUCAN 1,4-ALPHA-GLUCOSIDASE"/>
    <property type="match status" value="1"/>
</dbReference>
<name>A0A7L5AI88_9MICO</name>
<dbReference type="Gene3D" id="1.50.10.10">
    <property type="match status" value="1"/>
</dbReference>
<dbReference type="Proteomes" id="UP000464507">
    <property type="component" value="Chromosome"/>
</dbReference>
<dbReference type="InterPro" id="IPR011613">
    <property type="entry name" value="GH15-like"/>
</dbReference>
<keyword evidence="3" id="KW-1185">Reference proteome</keyword>
<protein>
    <recommendedName>
        <fullName evidence="1">GH15-like domain-containing protein</fullName>
    </recommendedName>
</protein>
<dbReference type="Pfam" id="PF00723">
    <property type="entry name" value="Glyco_hydro_15"/>
    <property type="match status" value="1"/>
</dbReference>
<dbReference type="KEGG" id="mant:BHD05_12175"/>
<evidence type="ECO:0000259" key="1">
    <source>
        <dbReference type="Pfam" id="PF00723"/>
    </source>
</evidence>
<gene>
    <name evidence="2" type="ORF">BHD05_12175</name>
</gene>
<dbReference type="InterPro" id="IPR008928">
    <property type="entry name" value="6-hairpin_glycosidase_sf"/>
</dbReference>